<accession>A0ABV9LK96</accession>
<proteinExistence type="predicted"/>
<gene>
    <name evidence="1" type="ORF">ACFO3M_08935</name>
</gene>
<comment type="caution">
    <text evidence="1">The sequence shown here is derived from an EMBL/GenBank/DDBJ whole genome shotgun (WGS) entry which is preliminary data.</text>
</comment>
<sequence>MAAPPVPPNPEVRRWRAAVGLAARWHGPDSPEALAARQALRHAALSADVRDALAAGHLSPAHRRDLADMLLDGAA</sequence>
<evidence type="ECO:0000313" key="1">
    <source>
        <dbReference type="EMBL" id="MFC4693510.1"/>
    </source>
</evidence>
<dbReference type="RefSeq" id="WP_387988232.1">
    <property type="nucleotide sequence ID" value="NZ_JBHSGR010000008.1"/>
</dbReference>
<name>A0ABV9LK96_9ACTN</name>
<dbReference type="EMBL" id="JBHSGR010000008">
    <property type="protein sequence ID" value="MFC4693510.1"/>
    <property type="molecule type" value="Genomic_DNA"/>
</dbReference>
<reference evidence="2" key="1">
    <citation type="journal article" date="2019" name="Int. J. Syst. Evol. Microbiol.">
        <title>The Global Catalogue of Microorganisms (GCM) 10K type strain sequencing project: providing services to taxonomists for standard genome sequencing and annotation.</title>
        <authorList>
            <consortium name="The Broad Institute Genomics Platform"/>
            <consortium name="The Broad Institute Genome Sequencing Center for Infectious Disease"/>
            <person name="Wu L."/>
            <person name="Ma J."/>
        </authorList>
    </citation>
    <scope>NUCLEOTIDE SEQUENCE [LARGE SCALE GENOMIC DNA]</scope>
    <source>
        <strain evidence="2">CCUG 62763</strain>
    </source>
</reference>
<evidence type="ECO:0000313" key="2">
    <source>
        <dbReference type="Proteomes" id="UP001596025"/>
    </source>
</evidence>
<protein>
    <submittedName>
        <fullName evidence="1">Uncharacterized protein</fullName>
    </submittedName>
</protein>
<organism evidence="1 2">
    <name type="scientific">Geodermatophilus arenarius</name>
    <dbReference type="NCBI Taxonomy" id="1137990"/>
    <lineage>
        <taxon>Bacteria</taxon>
        <taxon>Bacillati</taxon>
        <taxon>Actinomycetota</taxon>
        <taxon>Actinomycetes</taxon>
        <taxon>Geodermatophilales</taxon>
        <taxon>Geodermatophilaceae</taxon>
        <taxon>Geodermatophilus</taxon>
    </lineage>
</organism>
<dbReference type="Proteomes" id="UP001596025">
    <property type="component" value="Unassembled WGS sequence"/>
</dbReference>
<keyword evidence="2" id="KW-1185">Reference proteome</keyword>